<dbReference type="AlphaFoldDB" id="A0AAU8LVA8"/>
<evidence type="ECO:0000313" key="2">
    <source>
        <dbReference type="EMBL" id="XCN72806.1"/>
    </source>
</evidence>
<dbReference type="KEGG" id="eaj:Q3M24_05165"/>
<dbReference type="KEGG" id="eaj:Q3M24_19155"/>
<sequence length="95" mass="11438">MDCKRFIQKTFEFMKSDSRSLSWRERLVQSFGKDPLTCPNCKEKMFLWRIWHPDYGDIFDLSRDGPFVESKSKQECNKRNSSGRQVKWIPQLLPF</sequence>
<dbReference type="EMBL" id="CP159373">
    <property type="protein sequence ID" value="XCN72806.1"/>
    <property type="molecule type" value="Genomic_DNA"/>
</dbReference>
<dbReference type="KEGG" id="eaj:Q3M24_21370"/>
<evidence type="ECO:0000313" key="1">
    <source>
        <dbReference type="EMBL" id="XCN72390.1"/>
    </source>
</evidence>
<dbReference type="EMBL" id="CP159373">
    <property type="protein sequence ID" value="XCN74515.1"/>
    <property type="molecule type" value="Genomic_DNA"/>
</dbReference>
<dbReference type="EMBL" id="CP159373">
    <property type="protein sequence ID" value="XCN74146.1"/>
    <property type="molecule type" value="Genomic_DNA"/>
</dbReference>
<evidence type="ECO:0000313" key="5">
    <source>
        <dbReference type="EMBL" id="XCN74515.1"/>
    </source>
</evidence>
<gene>
    <name evidence="4" type="ORF">Q3M24_05165</name>
    <name evidence="5" type="ORF">Q3M24_07155</name>
    <name evidence="1" type="ORF">Q3M24_19155</name>
    <name evidence="2" type="ORF">Q3M24_21370</name>
    <name evidence="3" type="ORF">Q3M24_21385</name>
</gene>
<reference evidence="3" key="1">
    <citation type="journal article" date="2024" name="Syst. Appl. Microbiol.">
        <title>First single-strain enrichments of Electrothrix cable bacteria, description of E. aestuarii sp. nov. and E. rattekaaiensis sp. nov., and proposal of a cable bacteria taxonomy following the rules of the SeqCode.</title>
        <authorList>
            <person name="Plum-Jensen L.E."/>
            <person name="Schramm A."/>
            <person name="Marshall I.P.G."/>
        </authorList>
    </citation>
    <scope>NUCLEOTIDE SEQUENCE</scope>
    <source>
        <strain evidence="3">Rat1</strain>
    </source>
</reference>
<dbReference type="KEGG" id="eaj:Q3M24_07155"/>
<evidence type="ECO:0000313" key="3">
    <source>
        <dbReference type="EMBL" id="XCN72808.1"/>
    </source>
</evidence>
<proteinExistence type="predicted"/>
<name>A0AAU8LVA8_9BACT</name>
<accession>A0AAU8LVA8</accession>
<dbReference type="KEGG" id="eaj:Q3M24_21385"/>
<organism evidence="3">
    <name type="scientific">Candidatus Electrothrix aestuarii</name>
    <dbReference type="NCBI Taxonomy" id="3062594"/>
    <lineage>
        <taxon>Bacteria</taxon>
        <taxon>Pseudomonadati</taxon>
        <taxon>Thermodesulfobacteriota</taxon>
        <taxon>Desulfobulbia</taxon>
        <taxon>Desulfobulbales</taxon>
        <taxon>Desulfobulbaceae</taxon>
        <taxon>Candidatus Electrothrix</taxon>
    </lineage>
</organism>
<dbReference type="EMBL" id="CP159373">
    <property type="protein sequence ID" value="XCN72808.1"/>
    <property type="molecule type" value="Genomic_DNA"/>
</dbReference>
<dbReference type="EMBL" id="CP159373">
    <property type="protein sequence ID" value="XCN72390.1"/>
    <property type="molecule type" value="Genomic_DNA"/>
</dbReference>
<evidence type="ECO:0000313" key="4">
    <source>
        <dbReference type="EMBL" id="XCN74146.1"/>
    </source>
</evidence>
<reference evidence="3" key="2">
    <citation type="submission" date="2024-06" db="EMBL/GenBank/DDBJ databases">
        <authorList>
            <person name="Plum-Jensen L.E."/>
            <person name="Schramm A."/>
            <person name="Marshall I.P.G."/>
        </authorList>
    </citation>
    <scope>NUCLEOTIDE SEQUENCE</scope>
    <source>
        <strain evidence="3">Rat1</strain>
    </source>
</reference>
<protein>
    <recommendedName>
        <fullName evidence="6">Transposase</fullName>
    </recommendedName>
</protein>
<evidence type="ECO:0008006" key="6">
    <source>
        <dbReference type="Google" id="ProtNLM"/>
    </source>
</evidence>